<feature type="region of interest" description="Disordered" evidence="1">
    <location>
        <begin position="32"/>
        <end position="55"/>
    </location>
</feature>
<keyword evidence="2" id="KW-0812">Transmembrane</keyword>
<dbReference type="RefSeq" id="WP_212016906.1">
    <property type="nucleotide sequence ID" value="NZ_JAAFYZ010000159.1"/>
</dbReference>
<keyword evidence="2" id="KW-1133">Transmembrane helix</keyword>
<organism evidence="3 4">
    <name type="scientific">Catenulispora pinistramenti</name>
    <dbReference type="NCBI Taxonomy" id="2705254"/>
    <lineage>
        <taxon>Bacteria</taxon>
        <taxon>Bacillati</taxon>
        <taxon>Actinomycetota</taxon>
        <taxon>Actinomycetes</taxon>
        <taxon>Catenulisporales</taxon>
        <taxon>Catenulisporaceae</taxon>
        <taxon>Catenulispora</taxon>
    </lineage>
</organism>
<accession>A0ABS5L0U5</accession>
<sequence>MARWAVPIGLAALAASAVLGGLVAIRLAAARDRTHHRRAREVLDERSEEPGYPWP</sequence>
<feature type="compositionally biased region" description="Basic and acidic residues" evidence="1">
    <location>
        <begin position="40"/>
        <end position="49"/>
    </location>
</feature>
<proteinExistence type="predicted"/>
<dbReference type="EMBL" id="JAAFYZ010000159">
    <property type="protein sequence ID" value="MBS2551867.1"/>
    <property type="molecule type" value="Genomic_DNA"/>
</dbReference>
<comment type="caution">
    <text evidence="3">The sequence shown here is derived from an EMBL/GenBank/DDBJ whole genome shotgun (WGS) entry which is preliminary data.</text>
</comment>
<feature type="transmembrane region" description="Helical" evidence="2">
    <location>
        <begin position="6"/>
        <end position="29"/>
    </location>
</feature>
<protein>
    <submittedName>
        <fullName evidence="3">Uncharacterized protein</fullName>
    </submittedName>
</protein>
<evidence type="ECO:0000256" key="1">
    <source>
        <dbReference type="SAM" id="MobiDB-lite"/>
    </source>
</evidence>
<evidence type="ECO:0000313" key="4">
    <source>
        <dbReference type="Proteomes" id="UP000730482"/>
    </source>
</evidence>
<keyword evidence="2" id="KW-0472">Membrane</keyword>
<evidence type="ECO:0000313" key="3">
    <source>
        <dbReference type="EMBL" id="MBS2551867.1"/>
    </source>
</evidence>
<name>A0ABS5L0U5_9ACTN</name>
<evidence type="ECO:0000256" key="2">
    <source>
        <dbReference type="SAM" id="Phobius"/>
    </source>
</evidence>
<gene>
    <name evidence="3" type="ORF">KGQ19_33890</name>
</gene>
<keyword evidence="4" id="KW-1185">Reference proteome</keyword>
<dbReference type="Proteomes" id="UP000730482">
    <property type="component" value="Unassembled WGS sequence"/>
</dbReference>
<reference evidence="3 4" key="1">
    <citation type="submission" date="2020-02" db="EMBL/GenBank/DDBJ databases">
        <title>Acidophilic actinobacteria isolated from forest soil.</title>
        <authorList>
            <person name="Golinska P."/>
        </authorList>
    </citation>
    <scope>NUCLEOTIDE SEQUENCE [LARGE SCALE GENOMIC DNA]</scope>
    <source>
        <strain evidence="3 4">NL8</strain>
    </source>
</reference>